<dbReference type="Gene3D" id="1.20.120.20">
    <property type="entry name" value="Apolipoprotein"/>
    <property type="match status" value="1"/>
</dbReference>
<feature type="region of interest" description="Disordered" evidence="1">
    <location>
        <begin position="1"/>
        <end position="46"/>
    </location>
</feature>
<dbReference type="OrthoDB" id="8300685at2759"/>
<dbReference type="AlphaFoldDB" id="A0A4Y2A646"/>
<proteinExistence type="predicted"/>
<keyword evidence="3" id="KW-1185">Reference proteome</keyword>
<sequence>MEKGQEEMKDRMEKGQEEMKKGEVEMKTGLEKRVDQGQAEMKKGQEEMNQIQSHIESQVGEIKDHVNSCIGRIKEDGQSVKIEIGEVKGGVQRKIEEVEDKVQGKISSLKKRISELEIRSNNFPTCPELKCAIPTGAHLNPLHPLNFRMTAAIVMKVVSRYSKIAMHYCMRLLTAPPGENARVGVLISKMVQDRGKKSIIELWSIIDLVQKDTFGTLI</sequence>
<organism evidence="2 3">
    <name type="scientific">Araneus ventricosus</name>
    <name type="common">Orbweaver spider</name>
    <name type="synonym">Epeira ventricosa</name>
    <dbReference type="NCBI Taxonomy" id="182803"/>
    <lineage>
        <taxon>Eukaryota</taxon>
        <taxon>Metazoa</taxon>
        <taxon>Ecdysozoa</taxon>
        <taxon>Arthropoda</taxon>
        <taxon>Chelicerata</taxon>
        <taxon>Arachnida</taxon>
        <taxon>Araneae</taxon>
        <taxon>Araneomorphae</taxon>
        <taxon>Entelegynae</taxon>
        <taxon>Araneoidea</taxon>
        <taxon>Araneidae</taxon>
        <taxon>Araneus</taxon>
    </lineage>
</organism>
<name>A0A4Y2A646_ARAVE</name>
<evidence type="ECO:0000256" key="1">
    <source>
        <dbReference type="SAM" id="MobiDB-lite"/>
    </source>
</evidence>
<accession>A0A4Y2A646</accession>
<reference evidence="2 3" key="1">
    <citation type="journal article" date="2019" name="Sci. Rep.">
        <title>Orb-weaving spider Araneus ventricosus genome elucidates the spidroin gene catalogue.</title>
        <authorList>
            <person name="Kono N."/>
            <person name="Nakamura H."/>
            <person name="Ohtoshi R."/>
            <person name="Moran D.A.P."/>
            <person name="Shinohara A."/>
            <person name="Yoshida Y."/>
            <person name="Fujiwara M."/>
            <person name="Mori M."/>
            <person name="Tomita M."/>
            <person name="Arakawa K."/>
        </authorList>
    </citation>
    <scope>NUCLEOTIDE SEQUENCE [LARGE SCALE GENOMIC DNA]</scope>
</reference>
<dbReference type="EMBL" id="BGPR01000007">
    <property type="protein sequence ID" value="GBL75272.1"/>
    <property type="molecule type" value="Genomic_DNA"/>
</dbReference>
<protein>
    <submittedName>
        <fullName evidence="2">Uncharacterized protein</fullName>
    </submittedName>
</protein>
<gene>
    <name evidence="2" type="ORF">AVEN_194498_1</name>
</gene>
<comment type="caution">
    <text evidence="2">The sequence shown here is derived from an EMBL/GenBank/DDBJ whole genome shotgun (WGS) entry which is preliminary data.</text>
</comment>
<evidence type="ECO:0000313" key="3">
    <source>
        <dbReference type="Proteomes" id="UP000499080"/>
    </source>
</evidence>
<evidence type="ECO:0000313" key="2">
    <source>
        <dbReference type="EMBL" id="GBL75272.1"/>
    </source>
</evidence>
<dbReference type="Proteomes" id="UP000499080">
    <property type="component" value="Unassembled WGS sequence"/>
</dbReference>